<dbReference type="AlphaFoldDB" id="A0ABD0YLG1"/>
<name>A0ABD0YLG1_9HEMI</name>
<evidence type="ECO:0000313" key="2">
    <source>
        <dbReference type="Proteomes" id="UP001558652"/>
    </source>
</evidence>
<sequence length="363" mass="40902">MAHPDAEDRKIGHYSMRRSRGQRLLSRRDGFKAWVEEDREDTRGLGIGNVTALMLLLAVAEPSPGSTGRAHRSLGVEADIYANLIDRKNLWEYPTGRLATVSFGGTSLEGWTPEEYIRSKYAVVQPYFNMYKVQKIQKPSTPYRVFRFRTDTSIKDKPMKNRVQETSASQMHQYKVLAPPQFGTFAERISRSDRPGGILNDGRGVQPEGFVPVQSYSRVRKLGTVQRLPGAAAIEEAETPEEIANAPRLRQVVRRKKTQEISPTDERNDNRFGFCLMQGERGNASVATVWTYSRNIALHLIAEKFNRVPYPHADNGLYTVSDPEKASPGLKTVVAANFYEEGIPKLISQYSKCIDVAGDYVEK</sequence>
<comment type="caution">
    <text evidence="1">The sequence shown here is derived from an EMBL/GenBank/DDBJ whole genome shotgun (WGS) entry which is preliminary data.</text>
</comment>
<reference evidence="1 2" key="1">
    <citation type="submission" date="2024-07" db="EMBL/GenBank/DDBJ databases">
        <title>Chromosome-level genome assembly of the water stick insect Ranatra chinensis (Heteroptera: Nepidae).</title>
        <authorList>
            <person name="Liu X."/>
        </authorList>
    </citation>
    <scope>NUCLEOTIDE SEQUENCE [LARGE SCALE GENOMIC DNA]</scope>
    <source>
        <strain evidence="1">Cailab_2021Rc</strain>
        <tissue evidence="1">Muscle</tissue>
    </source>
</reference>
<gene>
    <name evidence="1" type="ORF">AAG570_010991</name>
</gene>
<organism evidence="1 2">
    <name type="scientific">Ranatra chinensis</name>
    <dbReference type="NCBI Taxonomy" id="642074"/>
    <lineage>
        <taxon>Eukaryota</taxon>
        <taxon>Metazoa</taxon>
        <taxon>Ecdysozoa</taxon>
        <taxon>Arthropoda</taxon>
        <taxon>Hexapoda</taxon>
        <taxon>Insecta</taxon>
        <taxon>Pterygota</taxon>
        <taxon>Neoptera</taxon>
        <taxon>Paraneoptera</taxon>
        <taxon>Hemiptera</taxon>
        <taxon>Heteroptera</taxon>
        <taxon>Panheteroptera</taxon>
        <taxon>Nepomorpha</taxon>
        <taxon>Nepidae</taxon>
        <taxon>Ranatrinae</taxon>
        <taxon>Ranatra</taxon>
    </lineage>
</organism>
<protein>
    <submittedName>
        <fullName evidence="1">Uncharacterized protein</fullName>
    </submittedName>
</protein>
<dbReference type="EMBL" id="JBFDAA010000006">
    <property type="protein sequence ID" value="KAL1131374.1"/>
    <property type="molecule type" value="Genomic_DNA"/>
</dbReference>
<dbReference type="Proteomes" id="UP001558652">
    <property type="component" value="Unassembled WGS sequence"/>
</dbReference>
<keyword evidence="2" id="KW-1185">Reference proteome</keyword>
<accession>A0ABD0YLG1</accession>
<proteinExistence type="predicted"/>
<evidence type="ECO:0000313" key="1">
    <source>
        <dbReference type="EMBL" id="KAL1131374.1"/>
    </source>
</evidence>